<name>A0A8S3QEQ4_MYTED</name>
<evidence type="ECO:0000313" key="1">
    <source>
        <dbReference type="EMBL" id="CAG2193696.1"/>
    </source>
</evidence>
<reference evidence="1" key="1">
    <citation type="submission" date="2021-03" db="EMBL/GenBank/DDBJ databases">
        <authorList>
            <person name="Bekaert M."/>
        </authorList>
    </citation>
    <scope>NUCLEOTIDE SEQUENCE</scope>
</reference>
<gene>
    <name evidence="1" type="ORF">MEDL_8830</name>
</gene>
<organism evidence="1 2">
    <name type="scientific">Mytilus edulis</name>
    <name type="common">Blue mussel</name>
    <dbReference type="NCBI Taxonomy" id="6550"/>
    <lineage>
        <taxon>Eukaryota</taxon>
        <taxon>Metazoa</taxon>
        <taxon>Spiralia</taxon>
        <taxon>Lophotrochozoa</taxon>
        <taxon>Mollusca</taxon>
        <taxon>Bivalvia</taxon>
        <taxon>Autobranchia</taxon>
        <taxon>Pteriomorphia</taxon>
        <taxon>Mytilida</taxon>
        <taxon>Mytiloidea</taxon>
        <taxon>Mytilidae</taxon>
        <taxon>Mytilinae</taxon>
        <taxon>Mytilus</taxon>
    </lineage>
</organism>
<dbReference type="PANTHER" id="PTHR14187">
    <property type="entry name" value="ALPHA KINASE/ELONGATION FACTOR 2 KINASE"/>
    <property type="match status" value="1"/>
</dbReference>
<evidence type="ECO:0000313" key="2">
    <source>
        <dbReference type="Proteomes" id="UP000683360"/>
    </source>
</evidence>
<dbReference type="InterPro" id="IPR043129">
    <property type="entry name" value="ATPase_NBD"/>
</dbReference>
<dbReference type="OrthoDB" id="6150883at2759"/>
<dbReference type="PANTHER" id="PTHR14187:SF5">
    <property type="entry name" value="HEAT SHOCK 70 KDA PROTEIN 12A"/>
    <property type="match status" value="1"/>
</dbReference>
<dbReference type="AlphaFoldDB" id="A0A8S3QEQ4"/>
<proteinExistence type="predicted"/>
<keyword evidence="2" id="KW-1185">Reference proteome</keyword>
<keyword evidence="1" id="KW-0346">Stress response</keyword>
<accession>A0A8S3QEQ4</accession>
<dbReference type="Gene3D" id="3.30.420.40">
    <property type="match status" value="1"/>
</dbReference>
<dbReference type="EMBL" id="CAJPWZ010000464">
    <property type="protein sequence ID" value="CAG2193696.1"/>
    <property type="molecule type" value="Genomic_DNA"/>
</dbReference>
<dbReference type="SUPFAM" id="SSF53067">
    <property type="entry name" value="Actin-like ATPase domain"/>
    <property type="match status" value="1"/>
</dbReference>
<sequence>MIKKDKVSFTVTSASNNVFRLRGFYGNGERQVIETDLDQENDRKEIDDVPQQDDDGIIAVAETNIASLFKTRTTPFLAVGAIDFGTTYSGCAFSTVQNFKTNPLLINTFQLDHKNVSSFKTPTVLLLTPEGKFHSFGATAESHYVTLARKEEANEWYYFNRFKMELYKNKELRRNMVLKDVGGKPMKAMLVFAFCIEFIKDLVLDKLKASIHGLEDDDVHWVVTVPAIWNEQARQFMIEASAKVT</sequence>
<comment type="caution">
    <text evidence="1">The sequence shown here is derived from an EMBL/GenBank/DDBJ whole genome shotgun (WGS) entry which is preliminary data.</text>
</comment>
<protein>
    <submittedName>
        <fullName evidence="1">Heat shock 70 kDa protein 12B,Heat shock 70 kDa protein 12A</fullName>
    </submittedName>
</protein>
<dbReference type="Proteomes" id="UP000683360">
    <property type="component" value="Unassembled WGS sequence"/>
</dbReference>